<feature type="region of interest" description="Disordered" evidence="1">
    <location>
        <begin position="138"/>
        <end position="178"/>
    </location>
</feature>
<name>A0A0H1BI42_9EURO</name>
<evidence type="ECO:0000313" key="2">
    <source>
        <dbReference type="EMBL" id="KLJ11005.1"/>
    </source>
</evidence>
<organism evidence="2 3">
    <name type="scientific">Blastomyces silverae</name>
    <dbReference type="NCBI Taxonomy" id="2060906"/>
    <lineage>
        <taxon>Eukaryota</taxon>
        <taxon>Fungi</taxon>
        <taxon>Dikarya</taxon>
        <taxon>Ascomycota</taxon>
        <taxon>Pezizomycotina</taxon>
        <taxon>Eurotiomycetes</taxon>
        <taxon>Eurotiomycetidae</taxon>
        <taxon>Onygenales</taxon>
        <taxon>Ajellomycetaceae</taxon>
        <taxon>Blastomyces</taxon>
    </lineage>
</organism>
<keyword evidence="3" id="KW-1185">Reference proteome</keyword>
<dbReference type="OrthoDB" id="20198at2759"/>
<dbReference type="PANTHER" id="PTHR28004">
    <property type="entry name" value="ZGC:162816-RELATED"/>
    <property type="match status" value="1"/>
</dbReference>
<dbReference type="Proteomes" id="UP000053573">
    <property type="component" value="Unassembled WGS sequence"/>
</dbReference>
<dbReference type="InterPro" id="IPR029066">
    <property type="entry name" value="PLP-binding_barrel"/>
</dbReference>
<dbReference type="PANTHER" id="PTHR28004:SF2">
    <property type="entry name" value="D-SERINE DEHYDRATASE"/>
    <property type="match status" value="1"/>
</dbReference>
<dbReference type="GO" id="GO:0008721">
    <property type="term" value="F:D-serine ammonia-lyase activity"/>
    <property type="evidence" value="ECO:0007669"/>
    <property type="project" value="TreeGrafter"/>
</dbReference>
<reference evidence="3" key="1">
    <citation type="journal article" date="2015" name="PLoS Genet.">
        <title>The dynamic genome and transcriptome of the human fungal pathogen Blastomyces and close relative Emmonsia.</title>
        <authorList>
            <person name="Munoz J.F."/>
            <person name="Gauthier G.M."/>
            <person name="Desjardins C.A."/>
            <person name="Gallo J.E."/>
            <person name="Holder J."/>
            <person name="Sullivan T.D."/>
            <person name="Marty A.J."/>
            <person name="Carmen J.C."/>
            <person name="Chen Z."/>
            <person name="Ding L."/>
            <person name="Gujja S."/>
            <person name="Magrini V."/>
            <person name="Misas E."/>
            <person name="Mitreva M."/>
            <person name="Priest M."/>
            <person name="Saif S."/>
            <person name="Whiston E.A."/>
            <person name="Young S."/>
            <person name="Zeng Q."/>
            <person name="Goldman W.E."/>
            <person name="Mardis E.R."/>
            <person name="Taylor J.W."/>
            <person name="McEwen J.G."/>
            <person name="Clay O.K."/>
            <person name="Klein B.S."/>
            <person name="Cuomo C.A."/>
        </authorList>
    </citation>
    <scope>NUCLEOTIDE SEQUENCE [LARGE SCALE GENOMIC DNA]</scope>
    <source>
        <strain evidence="3">UAMH 139</strain>
    </source>
</reference>
<dbReference type="EMBL" id="LDEV01001799">
    <property type="protein sequence ID" value="KLJ11005.1"/>
    <property type="molecule type" value="Genomic_DNA"/>
</dbReference>
<dbReference type="Gene3D" id="3.20.20.10">
    <property type="entry name" value="Alanine racemase"/>
    <property type="match status" value="1"/>
</dbReference>
<feature type="compositionally biased region" description="Polar residues" evidence="1">
    <location>
        <begin position="138"/>
        <end position="155"/>
    </location>
</feature>
<dbReference type="InterPro" id="IPR051466">
    <property type="entry name" value="D-amino_acid_metab_enzyme"/>
</dbReference>
<gene>
    <name evidence="2" type="ORF">EMPG_13709</name>
</gene>
<dbReference type="GO" id="GO:0036088">
    <property type="term" value="P:D-serine catabolic process"/>
    <property type="evidence" value="ECO:0007669"/>
    <property type="project" value="TreeGrafter"/>
</dbReference>
<protein>
    <recommendedName>
        <fullName evidence="4">Alanine racemase N-terminal domain-containing protein</fullName>
    </recommendedName>
</protein>
<comment type="caution">
    <text evidence="2">The sequence shown here is derived from an EMBL/GenBank/DDBJ whole genome shotgun (WGS) entry which is preliminary data.</text>
</comment>
<evidence type="ECO:0000313" key="3">
    <source>
        <dbReference type="Proteomes" id="UP000053573"/>
    </source>
</evidence>
<dbReference type="AlphaFoldDB" id="A0A0H1BI42"/>
<feature type="compositionally biased region" description="Low complexity" evidence="1">
    <location>
        <begin position="160"/>
        <end position="176"/>
    </location>
</feature>
<accession>A0A0H1BI42</accession>
<evidence type="ECO:0000256" key="1">
    <source>
        <dbReference type="SAM" id="MobiDB-lite"/>
    </source>
</evidence>
<proteinExistence type="predicted"/>
<sequence>MSGVTNYPNASRDALKAQFVGRMLRDVDGPAAIIDVAVARRNCQLMLDAADALGVLFRAHVKTHKTTELTKLQVGEKNDPIRLVVSTLAEAEQLQPYLEECKANGRSTDLIYGLPVLPSCFKRLAALGKSLGKSSISVLTPSGSSSNSIPDTTEPASPRTPSNSKTSSQPSTPPSTMAMRGYLCAASTAI</sequence>
<evidence type="ECO:0008006" key="4">
    <source>
        <dbReference type="Google" id="ProtNLM"/>
    </source>
</evidence>
<dbReference type="STRING" id="2060906.A0A0H1BI42"/>